<name>A0A0L8FWP4_OCTBM</name>
<dbReference type="AlphaFoldDB" id="A0A0L8FWP4"/>
<proteinExistence type="predicted"/>
<protein>
    <submittedName>
        <fullName evidence="1">Uncharacterized protein</fullName>
    </submittedName>
</protein>
<evidence type="ECO:0000313" key="1">
    <source>
        <dbReference type="EMBL" id="KOF69126.1"/>
    </source>
</evidence>
<gene>
    <name evidence="1" type="ORF">OCBIM_22005611mg</name>
</gene>
<sequence>MASVKTCENSIAFLSGKQIKLFDIRFNPMKWHLGL</sequence>
<accession>A0A0L8FWP4</accession>
<organism evidence="1">
    <name type="scientific">Octopus bimaculoides</name>
    <name type="common">California two-spotted octopus</name>
    <dbReference type="NCBI Taxonomy" id="37653"/>
    <lineage>
        <taxon>Eukaryota</taxon>
        <taxon>Metazoa</taxon>
        <taxon>Spiralia</taxon>
        <taxon>Lophotrochozoa</taxon>
        <taxon>Mollusca</taxon>
        <taxon>Cephalopoda</taxon>
        <taxon>Coleoidea</taxon>
        <taxon>Octopodiformes</taxon>
        <taxon>Octopoda</taxon>
        <taxon>Incirrata</taxon>
        <taxon>Octopodidae</taxon>
        <taxon>Octopus</taxon>
    </lineage>
</organism>
<dbReference type="EMBL" id="KQ425676">
    <property type="protein sequence ID" value="KOF69126.1"/>
    <property type="molecule type" value="Genomic_DNA"/>
</dbReference>
<reference evidence="1" key="1">
    <citation type="submission" date="2015-07" db="EMBL/GenBank/DDBJ databases">
        <title>MeaNS - Measles Nucleotide Surveillance Program.</title>
        <authorList>
            <person name="Tran T."/>
            <person name="Druce J."/>
        </authorList>
    </citation>
    <scope>NUCLEOTIDE SEQUENCE</scope>
    <source>
        <strain evidence="1">UCB-OBI-ISO-001</strain>
        <tissue evidence="1">Gonad</tissue>
    </source>
</reference>